<reference evidence="1" key="1">
    <citation type="submission" date="2022-04" db="EMBL/GenBank/DDBJ databases">
        <title>Genomic comparison of 19 strains of Xanthomonas nasturtii, a newly emerging watercress pathogen.</title>
        <authorList>
            <person name="Harrison J."/>
            <person name="Greer S."/>
            <person name="Hussain R."/>
            <person name="Lascelles D."/>
            <person name="Roberts M."/>
            <person name="Carter B."/>
            <person name="Bryning A."/>
            <person name="Carroll S."/>
            <person name="Aspin A."/>
            <person name="Cruz L."/>
            <person name="Cruz J."/>
            <person name="Grant M."/>
            <person name="Vicente J."/>
            <person name="Studholme D.J."/>
        </authorList>
    </citation>
    <scope>NUCLEOTIDE SEQUENCE</scope>
    <source>
        <strain evidence="1">10016B</strain>
    </source>
</reference>
<dbReference type="Proteomes" id="UP001167357">
    <property type="component" value="Unassembled WGS sequence"/>
</dbReference>
<organism evidence="1 2">
    <name type="scientific">Xanthomonas nasturtii</name>
    <dbReference type="NCBI Taxonomy" id="1843581"/>
    <lineage>
        <taxon>Bacteria</taxon>
        <taxon>Pseudomonadati</taxon>
        <taxon>Pseudomonadota</taxon>
        <taxon>Gammaproteobacteria</taxon>
        <taxon>Lysobacterales</taxon>
        <taxon>Lysobacteraceae</taxon>
        <taxon>Xanthomonas</taxon>
    </lineage>
</organism>
<evidence type="ECO:0000313" key="1">
    <source>
        <dbReference type="EMBL" id="MCL1552825.1"/>
    </source>
</evidence>
<protein>
    <submittedName>
        <fullName evidence="1">Uncharacterized protein</fullName>
    </submittedName>
</protein>
<evidence type="ECO:0000313" key="2">
    <source>
        <dbReference type="Proteomes" id="UP001167357"/>
    </source>
</evidence>
<proteinExistence type="predicted"/>
<comment type="caution">
    <text evidence="1">The sequence shown here is derived from an EMBL/GenBank/DDBJ whole genome shotgun (WGS) entry which is preliminary data.</text>
</comment>
<dbReference type="RefSeq" id="WP_249048239.1">
    <property type="nucleotide sequence ID" value="NZ_JAMBEC010000044.1"/>
</dbReference>
<sequence>MNSSIRREIPAPLRDLASSAHSVCRDLAQKVAVHLLRTDEAAATSLAYAIEHGERLLVAIDVDTADSGLRVLSVTADQQVTQHAVLGLFPYSGARN</sequence>
<accession>A0ABT0LU31</accession>
<dbReference type="EMBL" id="JAMBED010000045">
    <property type="protein sequence ID" value="MCL1552825.1"/>
    <property type="molecule type" value="Genomic_DNA"/>
</dbReference>
<keyword evidence="2" id="KW-1185">Reference proteome</keyword>
<name>A0ABT0LU31_9XANT</name>
<gene>
    <name evidence="1" type="ORF">M3O51_16315</name>
</gene>